<comment type="caution">
    <text evidence="1">The sequence shown here is derived from an EMBL/GenBank/DDBJ whole genome shotgun (WGS) entry which is preliminary data.</text>
</comment>
<proteinExistence type="predicted"/>
<evidence type="ECO:0000313" key="2">
    <source>
        <dbReference type="Proteomes" id="UP001060215"/>
    </source>
</evidence>
<sequence length="109" mass="12111">MRLHVEDLFFSESPSLKLKLLNLEKDPACFCLWEDQPIDSSQRKWTVGASLISLSLEIRNDSTGLLSSLNTSSSCWCVELKDARVEEATATADGSPLLIRSTGFYTDPI</sequence>
<reference evidence="1 2" key="1">
    <citation type="journal article" date="2022" name="Plant J.">
        <title>Chromosome-level genome of Camellia lanceoleosa provides a valuable resource for understanding genome evolution and self-incompatibility.</title>
        <authorList>
            <person name="Gong W."/>
            <person name="Xiao S."/>
            <person name="Wang L."/>
            <person name="Liao Z."/>
            <person name="Chang Y."/>
            <person name="Mo W."/>
            <person name="Hu G."/>
            <person name="Li W."/>
            <person name="Zhao G."/>
            <person name="Zhu H."/>
            <person name="Hu X."/>
            <person name="Ji K."/>
            <person name="Xiang X."/>
            <person name="Song Q."/>
            <person name="Yuan D."/>
            <person name="Jin S."/>
            <person name="Zhang L."/>
        </authorList>
    </citation>
    <scope>NUCLEOTIDE SEQUENCE [LARGE SCALE GENOMIC DNA]</scope>
    <source>
        <strain evidence="1">SQ_2022a</strain>
    </source>
</reference>
<gene>
    <name evidence="1" type="ORF">LOK49_LG02G01014</name>
</gene>
<protein>
    <submittedName>
        <fullName evidence="1">Uncharacterized protein</fullName>
    </submittedName>
</protein>
<organism evidence="1 2">
    <name type="scientific">Camellia lanceoleosa</name>
    <dbReference type="NCBI Taxonomy" id="1840588"/>
    <lineage>
        <taxon>Eukaryota</taxon>
        <taxon>Viridiplantae</taxon>
        <taxon>Streptophyta</taxon>
        <taxon>Embryophyta</taxon>
        <taxon>Tracheophyta</taxon>
        <taxon>Spermatophyta</taxon>
        <taxon>Magnoliopsida</taxon>
        <taxon>eudicotyledons</taxon>
        <taxon>Gunneridae</taxon>
        <taxon>Pentapetalae</taxon>
        <taxon>asterids</taxon>
        <taxon>Ericales</taxon>
        <taxon>Theaceae</taxon>
        <taxon>Camellia</taxon>
    </lineage>
</organism>
<dbReference type="Proteomes" id="UP001060215">
    <property type="component" value="Chromosome 3"/>
</dbReference>
<keyword evidence="2" id="KW-1185">Reference proteome</keyword>
<evidence type="ECO:0000313" key="1">
    <source>
        <dbReference type="EMBL" id="KAI8026374.1"/>
    </source>
</evidence>
<accession>A0ACC0IM25</accession>
<name>A0ACC0IM25_9ERIC</name>
<dbReference type="EMBL" id="CM045760">
    <property type="protein sequence ID" value="KAI8026374.1"/>
    <property type="molecule type" value="Genomic_DNA"/>
</dbReference>